<feature type="transmembrane region" description="Helical" evidence="1">
    <location>
        <begin position="142"/>
        <end position="166"/>
    </location>
</feature>
<evidence type="ECO:0000256" key="1">
    <source>
        <dbReference type="SAM" id="Phobius"/>
    </source>
</evidence>
<name>A0ABS8CDU6_9BURK</name>
<reference evidence="2 3" key="1">
    <citation type="submission" date="2020-07" db="EMBL/GenBank/DDBJ databases">
        <title>Pusillimonas sp. nov., isolated from poultry manure in Taiwan.</title>
        <authorList>
            <person name="Lin S.-Y."/>
            <person name="Tang Y.-S."/>
            <person name="Young C.-C."/>
        </authorList>
    </citation>
    <scope>NUCLEOTIDE SEQUENCE [LARGE SCALE GENOMIC DNA]</scope>
    <source>
        <strain evidence="2 3">CC-YST705</strain>
    </source>
</reference>
<dbReference type="EMBL" id="JACDXW010000005">
    <property type="protein sequence ID" value="MCB5364203.1"/>
    <property type="molecule type" value="Genomic_DNA"/>
</dbReference>
<evidence type="ECO:0000313" key="3">
    <source>
        <dbReference type="Proteomes" id="UP000776983"/>
    </source>
</evidence>
<accession>A0ABS8CDU6</accession>
<feature type="transmembrane region" description="Helical" evidence="1">
    <location>
        <begin position="85"/>
        <end position="105"/>
    </location>
</feature>
<keyword evidence="1" id="KW-0472">Membrane</keyword>
<gene>
    <name evidence="2" type="ORF">H0484_10640</name>
</gene>
<feature type="transmembrane region" description="Helical" evidence="1">
    <location>
        <begin position="309"/>
        <end position="327"/>
    </location>
</feature>
<dbReference type="InterPro" id="IPR010266">
    <property type="entry name" value="NnrS"/>
</dbReference>
<organism evidence="2 3">
    <name type="scientific">Mesopusillimonas faecipullorum</name>
    <dbReference type="NCBI Taxonomy" id="2755040"/>
    <lineage>
        <taxon>Bacteria</taxon>
        <taxon>Pseudomonadati</taxon>
        <taxon>Pseudomonadota</taxon>
        <taxon>Betaproteobacteria</taxon>
        <taxon>Burkholderiales</taxon>
        <taxon>Alcaligenaceae</taxon>
        <taxon>Mesopusillimonas</taxon>
    </lineage>
</organism>
<keyword evidence="1" id="KW-0812">Transmembrane</keyword>
<dbReference type="RefSeq" id="WP_226954627.1">
    <property type="nucleotide sequence ID" value="NZ_JACDXW010000005.1"/>
</dbReference>
<dbReference type="Proteomes" id="UP000776983">
    <property type="component" value="Unassembled WGS sequence"/>
</dbReference>
<keyword evidence="1" id="KW-1133">Transmembrane helix</keyword>
<sequence>MKHQPLFMCGFRPFFVLAAGSAPLLIGLWLLVLSGQLLSFNPPGGGLLWHGHELLFGFTSAAIAGFALTAIPEFTGTPAIRSDKLLRLSLVWLLARLSYLASAWWTNEALLYLTAALNLLFWGLLLRQAAVPAWRSAQRQHASFAWALGGLALTQAGFFAALLTALPLPAPAAWLHLANGLIMILIILAASRVSMSVVNGLIEEGKPGASPAQTVYLARPPRRKLAVFCIACCTAAEFTLGPGAVTAWTALAASAAMLNLLNDWHVGRPLFTRWALMLYACYWIIALAYAAMGLAWLGMPWMPSAGRHLMMLGAIGLSILTIMAMVGRIHAGLWLDMRPWIPITAIVLVLAAVLRAWAGLPSGMAWFMPLLAISGLLWGACFLFYLFKTWNVLAKARSDGQSGCAEPLNSHKKKGGGC</sequence>
<feature type="transmembrane region" description="Helical" evidence="1">
    <location>
        <begin position="276"/>
        <end position="297"/>
    </location>
</feature>
<dbReference type="Pfam" id="PF05940">
    <property type="entry name" value="NnrS"/>
    <property type="match status" value="1"/>
</dbReference>
<feature type="transmembrane region" description="Helical" evidence="1">
    <location>
        <begin position="364"/>
        <end position="387"/>
    </location>
</feature>
<feature type="transmembrane region" description="Helical" evidence="1">
    <location>
        <begin position="172"/>
        <end position="190"/>
    </location>
</feature>
<feature type="transmembrane region" description="Helical" evidence="1">
    <location>
        <begin position="12"/>
        <end position="34"/>
    </location>
</feature>
<protein>
    <submittedName>
        <fullName evidence="2">NnrS family protein</fullName>
    </submittedName>
</protein>
<comment type="caution">
    <text evidence="2">The sequence shown here is derived from an EMBL/GenBank/DDBJ whole genome shotgun (WGS) entry which is preliminary data.</text>
</comment>
<feature type="transmembrane region" description="Helical" evidence="1">
    <location>
        <begin position="111"/>
        <end position="130"/>
    </location>
</feature>
<keyword evidence="3" id="KW-1185">Reference proteome</keyword>
<feature type="transmembrane region" description="Helical" evidence="1">
    <location>
        <begin position="54"/>
        <end position="73"/>
    </location>
</feature>
<feature type="transmembrane region" description="Helical" evidence="1">
    <location>
        <begin position="339"/>
        <end position="358"/>
    </location>
</feature>
<proteinExistence type="predicted"/>
<evidence type="ECO:0000313" key="2">
    <source>
        <dbReference type="EMBL" id="MCB5364203.1"/>
    </source>
</evidence>